<dbReference type="AlphaFoldDB" id="A0A6M8B2M9"/>
<keyword evidence="6" id="KW-1185">Reference proteome</keyword>
<dbReference type="Gene3D" id="3.80.30.20">
    <property type="entry name" value="tm_1862 like domain"/>
    <property type="match status" value="1"/>
</dbReference>
<evidence type="ECO:0000259" key="4">
    <source>
        <dbReference type="PROSITE" id="PS51918"/>
    </source>
</evidence>
<evidence type="ECO:0000256" key="3">
    <source>
        <dbReference type="RuleBase" id="RU364116"/>
    </source>
</evidence>
<evidence type="ECO:0000313" key="6">
    <source>
        <dbReference type="Proteomes" id="UP000505210"/>
    </source>
</evidence>
<keyword evidence="3" id="KW-0004">4Fe-4S</keyword>
<keyword evidence="3" id="KW-0479">Metal-binding</keyword>
<dbReference type="SUPFAM" id="SSF102114">
    <property type="entry name" value="Radical SAM enzymes"/>
    <property type="match status" value="1"/>
</dbReference>
<dbReference type="GO" id="GO:0051539">
    <property type="term" value="F:4 iron, 4 sulfur cluster binding"/>
    <property type="evidence" value="ECO:0007669"/>
    <property type="project" value="UniProtKB-UniRule"/>
</dbReference>
<keyword evidence="3" id="KW-0143">Chaperone</keyword>
<proteinExistence type="inferred from homology"/>
<accession>A0A6M8B2M9</accession>
<reference evidence="5 6" key="1">
    <citation type="submission" date="2020-05" db="EMBL/GenBank/DDBJ databases">
        <title>Complete genome sequence of of a novel Thermoleptolyngbya strain isolated from hot springs of Ganzi, Sichuan China.</title>
        <authorList>
            <person name="Tang J."/>
            <person name="Daroch M."/>
            <person name="Li L."/>
            <person name="Waleron K."/>
            <person name="Waleron M."/>
            <person name="Waleron M."/>
        </authorList>
    </citation>
    <scope>NUCLEOTIDE SEQUENCE [LARGE SCALE GENOMIC DNA]</scope>
    <source>
        <strain evidence="5 6">PKUAC-SCTA183</strain>
    </source>
</reference>
<organism evidence="5 6">
    <name type="scientific">Thermoleptolyngbya sichuanensis A183</name>
    <dbReference type="NCBI Taxonomy" id="2737172"/>
    <lineage>
        <taxon>Bacteria</taxon>
        <taxon>Bacillati</taxon>
        <taxon>Cyanobacteriota</taxon>
        <taxon>Cyanophyceae</taxon>
        <taxon>Oculatellales</taxon>
        <taxon>Oculatellaceae</taxon>
        <taxon>Thermoleptolyngbya</taxon>
        <taxon>Thermoleptolyngbya sichuanensis</taxon>
    </lineage>
</organism>
<dbReference type="GO" id="GO:0046872">
    <property type="term" value="F:metal ion binding"/>
    <property type="evidence" value="ECO:0007669"/>
    <property type="project" value="UniProtKB-UniRule"/>
</dbReference>
<sequence length="414" mass="46399">MAAQQIATVSPAASKAKPQDEVPTAAYLHIPFCRRRCFYCDFPISVVGDRARGETSGTIAQYVEVLEREILITGQDGRSPLETVFFGGGTPSLLSVAQVDRLLTRLDQHFGIATQAEISVEMDPGTFDLSYVQGYRAAGVNRISLGVQSFQADSLQACGRTHRPEDIPLAVDLIRRAGLDNYSLDLISGLPHLTLERWQEDLDRAIALDPAHLSIYDLTVEPGTAFAQRYRPGEAPLPTDEATAQMYRLAQQVLTQRGFQHYEISNYARPGYSCRHNRVYWENRPYYGFGMGAASYVNHQRFSRPRTRREYFQWVETLEAAGGRLAHPTTPPQERLLDTLMLGLRLADGLDLLRLELEFGKGAIARILTCLQPYVQRGWVDQTPSRIRLTDPEGFLFSNVVLSDLFETLSESPV</sequence>
<dbReference type="InterPro" id="IPR058240">
    <property type="entry name" value="rSAM_sf"/>
</dbReference>
<keyword evidence="3" id="KW-0349">Heme</keyword>
<dbReference type="SFLD" id="SFLDG01082">
    <property type="entry name" value="B12-binding_domain_containing"/>
    <property type="match status" value="1"/>
</dbReference>
<dbReference type="InterPro" id="IPR004559">
    <property type="entry name" value="HemW-like"/>
</dbReference>
<dbReference type="GO" id="GO:0005737">
    <property type="term" value="C:cytoplasm"/>
    <property type="evidence" value="ECO:0007669"/>
    <property type="project" value="UniProtKB-SubCell"/>
</dbReference>
<dbReference type="SMART" id="SM00729">
    <property type="entry name" value="Elp3"/>
    <property type="match status" value="1"/>
</dbReference>
<dbReference type="KEGG" id="theu:HPC62_01450"/>
<dbReference type="GO" id="GO:0004109">
    <property type="term" value="F:coproporphyrinogen oxidase activity"/>
    <property type="evidence" value="ECO:0007669"/>
    <property type="project" value="InterPro"/>
</dbReference>
<comment type="similarity">
    <text evidence="1">Belongs to the anaerobic coproporphyrinogen-III oxidase family. HemW subfamily.</text>
</comment>
<dbReference type="InterPro" id="IPR006638">
    <property type="entry name" value="Elp3/MiaA/NifB-like_rSAM"/>
</dbReference>
<dbReference type="SFLD" id="SFLDG01065">
    <property type="entry name" value="anaerobic_coproporphyrinogen-I"/>
    <property type="match status" value="2"/>
</dbReference>
<dbReference type="Pfam" id="PF06969">
    <property type="entry name" value="HemN_C"/>
    <property type="match status" value="1"/>
</dbReference>
<dbReference type="PANTHER" id="PTHR13932">
    <property type="entry name" value="COPROPORPHYRINIGEN III OXIDASE"/>
    <property type="match status" value="1"/>
</dbReference>
<dbReference type="PROSITE" id="PS51918">
    <property type="entry name" value="RADICAL_SAM"/>
    <property type="match status" value="1"/>
</dbReference>
<name>A0A6M8B2M9_9CYAN</name>
<dbReference type="RefSeq" id="WP_172353435.1">
    <property type="nucleotide sequence ID" value="NZ_CP053661.1"/>
</dbReference>
<dbReference type="SFLD" id="SFLDF00288">
    <property type="entry name" value="HemN-like__clustered_with_nucl"/>
    <property type="match status" value="1"/>
</dbReference>
<dbReference type="SFLD" id="SFLDF00562">
    <property type="entry name" value="HemN-like__clustered_with_heat"/>
    <property type="match status" value="1"/>
</dbReference>
<dbReference type="PANTHER" id="PTHR13932:SF5">
    <property type="entry name" value="RADICAL S-ADENOSYL METHIONINE DOMAIN-CONTAINING PROTEIN 1, MITOCHONDRIAL"/>
    <property type="match status" value="1"/>
</dbReference>
<evidence type="ECO:0000256" key="1">
    <source>
        <dbReference type="ARBA" id="ARBA00006100"/>
    </source>
</evidence>
<dbReference type="InterPro" id="IPR007197">
    <property type="entry name" value="rSAM"/>
</dbReference>
<keyword evidence="3" id="KW-0963">Cytoplasm</keyword>
<keyword evidence="3" id="KW-0411">Iron-sulfur</keyword>
<comment type="function">
    <text evidence="3">Probably acts as a heme chaperone, transferring heme to an unknown acceptor. Binds one molecule of heme per monomer, possibly covalently. Binds 1 [4Fe-4S] cluster. The cluster is coordinated with 3 cysteines and an exchangeable S-adenosyl-L-methionine.</text>
</comment>
<dbReference type="GO" id="GO:0006779">
    <property type="term" value="P:porphyrin-containing compound biosynthetic process"/>
    <property type="evidence" value="ECO:0007669"/>
    <property type="project" value="InterPro"/>
</dbReference>
<feature type="domain" description="Radical SAM core" evidence="4">
    <location>
        <begin position="18"/>
        <end position="260"/>
    </location>
</feature>
<dbReference type="NCBIfam" id="TIGR00539">
    <property type="entry name" value="hemN_rel"/>
    <property type="match status" value="1"/>
</dbReference>
<dbReference type="Pfam" id="PF04055">
    <property type="entry name" value="Radical_SAM"/>
    <property type="match status" value="1"/>
</dbReference>
<dbReference type="CDD" id="cd01335">
    <property type="entry name" value="Radical_SAM"/>
    <property type="match status" value="1"/>
</dbReference>
<keyword evidence="3" id="KW-0408">Iron</keyword>
<gene>
    <name evidence="5" type="ORF">HPC62_01450</name>
</gene>
<dbReference type="InterPro" id="IPR023404">
    <property type="entry name" value="rSAM_horseshoe"/>
</dbReference>
<evidence type="ECO:0000256" key="2">
    <source>
        <dbReference type="ARBA" id="ARBA00017228"/>
    </source>
</evidence>
<keyword evidence="3" id="KW-0949">S-adenosyl-L-methionine</keyword>
<dbReference type="SFLD" id="SFLDS00029">
    <property type="entry name" value="Radical_SAM"/>
    <property type="match status" value="2"/>
</dbReference>
<evidence type="ECO:0000313" key="5">
    <source>
        <dbReference type="EMBL" id="QKD81014.1"/>
    </source>
</evidence>
<dbReference type="InterPro" id="IPR034505">
    <property type="entry name" value="Coproporphyrinogen-III_oxidase"/>
</dbReference>
<protein>
    <recommendedName>
        <fullName evidence="2 3">Heme chaperone HemW</fullName>
    </recommendedName>
</protein>
<dbReference type="EMBL" id="CP053661">
    <property type="protein sequence ID" value="QKD81014.1"/>
    <property type="molecule type" value="Genomic_DNA"/>
</dbReference>
<dbReference type="Proteomes" id="UP000505210">
    <property type="component" value="Chromosome"/>
</dbReference>
<dbReference type="InterPro" id="IPR010723">
    <property type="entry name" value="HemN_C"/>
</dbReference>
<comment type="subcellular location">
    <subcellularLocation>
        <location evidence="3">Cytoplasm</location>
    </subcellularLocation>
</comment>